<dbReference type="Proteomes" id="UP000809440">
    <property type="component" value="Unassembled WGS sequence"/>
</dbReference>
<reference evidence="2 5" key="1">
    <citation type="submission" date="2021-01" db="EMBL/GenBank/DDBJ databases">
        <title>Diatom-associated Roseobacters Show Island Model of Population Structure.</title>
        <authorList>
            <person name="Qu L."/>
            <person name="Feng X."/>
            <person name="Chen Y."/>
            <person name="Li L."/>
            <person name="Wang X."/>
            <person name="Hu Z."/>
            <person name="Wang H."/>
            <person name="Luo H."/>
        </authorList>
    </citation>
    <scope>NUCLEOTIDE SEQUENCE</scope>
    <source>
        <strain evidence="3 5">CC28-63</strain>
        <strain evidence="2">CC28-69</strain>
    </source>
</reference>
<protein>
    <submittedName>
        <fullName evidence="2">Uncharacterized protein</fullName>
    </submittedName>
</protein>
<feature type="transmembrane region" description="Helical" evidence="1">
    <location>
        <begin position="27"/>
        <end position="47"/>
    </location>
</feature>
<evidence type="ECO:0000313" key="4">
    <source>
        <dbReference type="Proteomes" id="UP000755667"/>
    </source>
</evidence>
<keyword evidence="1" id="KW-1133">Transmembrane helix</keyword>
<sequence>MDVTAMAFYALVCGGLGAVSPRFPSLWQRFAVAALVGIVAAALLPMLRGALGV</sequence>
<dbReference type="AlphaFoldDB" id="A0A9Q2NZD6"/>
<dbReference type="Proteomes" id="UP000755667">
    <property type="component" value="Unassembled WGS sequence"/>
</dbReference>
<dbReference type="RefSeq" id="WP_171046125.1">
    <property type="nucleotide sequence ID" value="NZ_JAFBWU010000001.1"/>
</dbReference>
<name>A0A9Q2NZD6_9RHOB</name>
<dbReference type="GeneID" id="62643591"/>
<gene>
    <name evidence="2" type="ORF">JQX41_00570</name>
    <name evidence="3" type="ORF">JQX48_00570</name>
</gene>
<dbReference type="EMBL" id="JAFBXF010000001">
    <property type="protein sequence ID" value="MBM2415450.1"/>
    <property type="molecule type" value="Genomic_DNA"/>
</dbReference>
<evidence type="ECO:0000313" key="5">
    <source>
        <dbReference type="Proteomes" id="UP000809440"/>
    </source>
</evidence>
<evidence type="ECO:0000313" key="2">
    <source>
        <dbReference type="EMBL" id="MBM2410783.1"/>
    </source>
</evidence>
<keyword evidence="1" id="KW-0812">Transmembrane</keyword>
<organism evidence="2 4">
    <name type="scientific">Marivita cryptomonadis</name>
    <dbReference type="NCBI Taxonomy" id="505252"/>
    <lineage>
        <taxon>Bacteria</taxon>
        <taxon>Pseudomonadati</taxon>
        <taxon>Pseudomonadota</taxon>
        <taxon>Alphaproteobacteria</taxon>
        <taxon>Rhodobacterales</taxon>
        <taxon>Roseobacteraceae</taxon>
        <taxon>Marivita</taxon>
    </lineage>
</organism>
<dbReference type="EMBL" id="JAFBXE010000001">
    <property type="protein sequence ID" value="MBM2410783.1"/>
    <property type="molecule type" value="Genomic_DNA"/>
</dbReference>
<keyword evidence="5" id="KW-1185">Reference proteome</keyword>
<evidence type="ECO:0000313" key="3">
    <source>
        <dbReference type="EMBL" id="MBM2415450.1"/>
    </source>
</evidence>
<evidence type="ECO:0000256" key="1">
    <source>
        <dbReference type="SAM" id="Phobius"/>
    </source>
</evidence>
<keyword evidence="1" id="KW-0472">Membrane</keyword>
<proteinExistence type="predicted"/>
<accession>A0A9Q2NZD6</accession>
<comment type="caution">
    <text evidence="2">The sequence shown here is derived from an EMBL/GenBank/DDBJ whole genome shotgun (WGS) entry which is preliminary data.</text>
</comment>